<proteinExistence type="predicted"/>
<sequence length="755" mass="78222">MAVIKNLMLRVGADFSAVTTQAKKASSSMGSMMSAINRSTSKLNGAISGMNKVLGAAGIAVSLAGIVHAAKEAAAAFNEVQENNAALAQVMKNTMGATKAQWRSVLDLADAQQRLGVIDAEVTKAGAVELATYLGLSDSLETLIPVMNDMLAQQYGMAASSENATNIATMLGKVMNGQTGALSRYGYSFDAAQEAVLKYGDEAQRAAVLAQVVEESVGGMNRALAQTPAGRLQQVKFALGDIQEQFGKAVMTIATAFLPLLNTVVAVLQKVAAWAGRVAQAIANVFGAKTKAVASAGGGIGDAAAGIDKAADAGDDLSGAMDGAAKSTEKAARAAQKLSALGIDELNLLNDPGSAADTSSGGGSGGSGGLGGVGGGITGIDWDTLETAGESSTALEKILRRLKETVDKMDFSRLEAAWGRLKTSAGNLGRTISDYLGAAYDKVLEPLAVWTVNDLAPATVDMLADALYGLSETLRALEPVVNWFIDSVITPLAERFGSLVIDIEGDVGKAFRAVGDFFSGKTVDTTGLYQAIGEVGDFLGLESLSMMGDIGDLMDKFGSLKIFVDDVCHALQSAWQGVRNFFSDIPGWFENSVKAPLLSKIQSMVDWIRDAVMAVQNFFKQLMEWPFASGLGAHGGGGRSTFGTFSAAATRAAVIAAPGFASGGVMQSAGLFWANENGKPEMVGRLGSHAAVANSDQIVAGISAGVEDANDGVITAIYSAAQQIMEVMRQRSGGGGYDLGRFITQQQREAARMNG</sequence>
<evidence type="ECO:0000313" key="1">
    <source>
        <dbReference type="EMBL" id="DAF91275.1"/>
    </source>
</evidence>
<dbReference type="EMBL" id="BK016048">
    <property type="protein sequence ID" value="DAF91275.1"/>
    <property type="molecule type" value="Genomic_DNA"/>
</dbReference>
<name>A0A8S5UA04_9CAUD</name>
<protein>
    <submittedName>
        <fullName evidence="1">Uncharacterized protein</fullName>
    </submittedName>
</protein>
<reference evidence="1" key="1">
    <citation type="journal article" date="2021" name="Proc. Natl. Acad. Sci. U.S.A.">
        <title>A Catalog of Tens of Thousands of Viruses from Human Metagenomes Reveals Hidden Associations with Chronic Diseases.</title>
        <authorList>
            <person name="Tisza M.J."/>
            <person name="Buck C.B."/>
        </authorList>
    </citation>
    <scope>NUCLEOTIDE SEQUENCE</scope>
    <source>
        <strain evidence="1">Ctij073</strain>
    </source>
</reference>
<organism evidence="1">
    <name type="scientific">Siphoviridae sp. ctij073</name>
    <dbReference type="NCBI Taxonomy" id="2825625"/>
    <lineage>
        <taxon>Viruses</taxon>
        <taxon>Duplodnaviria</taxon>
        <taxon>Heunggongvirae</taxon>
        <taxon>Uroviricota</taxon>
        <taxon>Caudoviricetes</taxon>
    </lineage>
</organism>
<accession>A0A8S5UA04</accession>